<dbReference type="EMBL" id="KK035158">
    <property type="protein sequence ID" value="EXL63519.1"/>
    <property type="molecule type" value="Genomic_DNA"/>
</dbReference>
<dbReference type="Proteomes" id="UP000030676">
    <property type="component" value="Unassembled WGS sequence"/>
</dbReference>
<gene>
    <name evidence="2" type="ORF">FOPG_20207</name>
</gene>
<evidence type="ECO:0000313" key="2">
    <source>
        <dbReference type="EMBL" id="EXL63519.1"/>
    </source>
</evidence>
<reference evidence="2" key="2">
    <citation type="submission" date="2014-03" db="EMBL/GenBank/DDBJ databases">
        <title>The Genome Annotation of Fusarium oxysporum PHW808.</title>
        <authorList>
            <consortium name="The Broad Institute Genomics Platform"/>
            <person name="Ma L.-J."/>
            <person name="Corby-Kistler H."/>
            <person name="Broz K."/>
            <person name="Gale L.R."/>
            <person name="Jonkers W."/>
            <person name="O'Donnell K."/>
            <person name="Ploetz R."/>
            <person name="Steinberg C."/>
            <person name="Schwartz D.C."/>
            <person name="VanEtten H."/>
            <person name="Zhou S."/>
            <person name="Young S.K."/>
            <person name="Zeng Q."/>
            <person name="Gargeya S."/>
            <person name="Fitzgerald M."/>
            <person name="Abouelleil A."/>
            <person name="Alvarado L."/>
            <person name="Chapman S.B."/>
            <person name="Gainer-Dewar J."/>
            <person name="Goldberg J."/>
            <person name="Griggs A."/>
            <person name="Gujja S."/>
            <person name="Hansen M."/>
            <person name="Howarth C."/>
            <person name="Imamovic A."/>
            <person name="Ireland A."/>
            <person name="Larimer J."/>
            <person name="McCowan C."/>
            <person name="Murphy C."/>
            <person name="Pearson M."/>
            <person name="Poon T.W."/>
            <person name="Priest M."/>
            <person name="Roberts A."/>
            <person name="Saif S."/>
            <person name="Shea T."/>
            <person name="Sykes S."/>
            <person name="Wortman J."/>
            <person name="Nusbaum C."/>
            <person name="Birren B."/>
        </authorList>
    </citation>
    <scope>NUCLEOTIDE SEQUENCE</scope>
    <source>
        <strain evidence="2">54008</strain>
    </source>
</reference>
<feature type="transmembrane region" description="Helical" evidence="1">
    <location>
        <begin position="6"/>
        <end position="29"/>
    </location>
</feature>
<dbReference type="AlphaFoldDB" id="X0HQL4"/>
<proteinExistence type="predicted"/>
<keyword evidence="1" id="KW-0812">Transmembrane</keyword>
<evidence type="ECO:0000256" key="1">
    <source>
        <dbReference type="SAM" id="Phobius"/>
    </source>
</evidence>
<name>X0HQL4_FUSOX</name>
<sequence length="112" mass="12548">MSEDLTTGLLYCTTCSAIYVVMVAIVLVVSHGRETTKALLIKLCPPETLAAFCVTMTEGDCHRLHRRSHYSCLLHGLVAANPFPLECEHLAARHTRPQNSLLGKRNLRHFYI</sequence>
<dbReference type="HOGENOM" id="CLU_2145997_0_0_1"/>
<keyword evidence="1" id="KW-0472">Membrane</keyword>
<reference evidence="2" key="1">
    <citation type="submission" date="2011-11" db="EMBL/GenBank/DDBJ databases">
        <title>The Genome Sequence of Fusarium oxysporum PHW808.</title>
        <authorList>
            <consortium name="The Broad Institute Genome Sequencing Platform"/>
            <person name="Ma L.-J."/>
            <person name="Gale L.R."/>
            <person name="Schwartz D.C."/>
            <person name="Zhou S."/>
            <person name="Corby-Kistler H."/>
            <person name="Young S.K."/>
            <person name="Zeng Q."/>
            <person name="Gargeya S."/>
            <person name="Fitzgerald M."/>
            <person name="Haas B."/>
            <person name="Abouelleil A."/>
            <person name="Alvarado L."/>
            <person name="Arachchi H.M."/>
            <person name="Berlin A."/>
            <person name="Brown A."/>
            <person name="Chapman S.B."/>
            <person name="Chen Z."/>
            <person name="Dunbar C."/>
            <person name="Freedman E."/>
            <person name="Gearin G."/>
            <person name="Goldberg J."/>
            <person name="Griggs A."/>
            <person name="Gujja S."/>
            <person name="Heiman D."/>
            <person name="Howarth C."/>
            <person name="Larson L."/>
            <person name="Lui A."/>
            <person name="MacDonald P.J.P."/>
            <person name="Montmayeur A."/>
            <person name="Murphy C."/>
            <person name="Neiman D."/>
            <person name="Pearson M."/>
            <person name="Priest M."/>
            <person name="Roberts A."/>
            <person name="Saif S."/>
            <person name="Shea T."/>
            <person name="Shenoy N."/>
            <person name="Sisk P."/>
            <person name="Stolte C."/>
            <person name="Sykes S."/>
            <person name="Wortman J."/>
            <person name="Nusbaum C."/>
            <person name="Birren B."/>
        </authorList>
    </citation>
    <scope>NUCLEOTIDE SEQUENCE [LARGE SCALE GENOMIC DNA]</scope>
    <source>
        <strain evidence="2">54008</strain>
    </source>
</reference>
<organism evidence="2">
    <name type="scientific">Fusarium oxysporum f. sp. conglutinans race 2 54008</name>
    <dbReference type="NCBI Taxonomy" id="1089457"/>
    <lineage>
        <taxon>Eukaryota</taxon>
        <taxon>Fungi</taxon>
        <taxon>Dikarya</taxon>
        <taxon>Ascomycota</taxon>
        <taxon>Pezizomycotina</taxon>
        <taxon>Sordariomycetes</taxon>
        <taxon>Hypocreomycetidae</taxon>
        <taxon>Hypocreales</taxon>
        <taxon>Nectriaceae</taxon>
        <taxon>Fusarium</taxon>
        <taxon>Fusarium oxysporum species complex</taxon>
    </lineage>
</organism>
<keyword evidence="1" id="KW-1133">Transmembrane helix</keyword>
<protein>
    <submittedName>
        <fullName evidence="2">Uncharacterized protein</fullName>
    </submittedName>
</protein>
<accession>X0HQL4</accession>